<accession>A0ABP1RYH2</accession>
<proteinExistence type="inferred from homology"/>
<sequence length="395" mass="45423">MKIKSGILLFTIALAATFAFPKDEILVDVKGTEPEPIYNSRPIYKATLQTLFLHLEPERMTKFVRHYSNEFSNRNQNSDRRAELWLSERIRTVLSQYKVGNGYLREIQSWREPNNQRNLIAIVEGQDPNKKDNLVIIGAHYDTIPNPKGSKSPGANDNASGCAVLMEVLRLIAQFEIRFKNTVEFHFYTAKEEHRFSGSKAVVYQYKEEGRIHHMMGNHEMRGMLNVDSVGTRGEWQYPTIGLCTKNDRTGDSYTNLRLTTFVQMLIREFAEYDAELEVAGGHYDHCFSDNFAWYEKGYPSALITESPSQMQKFHDDPESDTYKRVYGGPLVEYAKVVLAFAIELGELYEIPEEQQSTAPTESDGTESFEESMAKKMHPTWTVVLLTFIGIWMLY</sequence>
<evidence type="ECO:0000256" key="1">
    <source>
        <dbReference type="ARBA" id="ARBA00001947"/>
    </source>
</evidence>
<dbReference type="PANTHER" id="PTHR12147:SF26">
    <property type="entry name" value="PEPTIDASE M28 DOMAIN-CONTAINING PROTEIN"/>
    <property type="match status" value="1"/>
</dbReference>
<feature type="compositionally biased region" description="Polar residues" evidence="3">
    <location>
        <begin position="354"/>
        <end position="363"/>
    </location>
</feature>
<feature type="signal peptide" evidence="4">
    <location>
        <begin position="1"/>
        <end position="19"/>
    </location>
</feature>
<evidence type="ECO:0000313" key="7">
    <source>
        <dbReference type="Proteomes" id="UP001642540"/>
    </source>
</evidence>
<feature type="chain" id="PRO_5046263790" description="Peptidase M28 domain-containing protein" evidence="4">
    <location>
        <begin position="20"/>
        <end position="395"/>
    </location>
</feature>
<comment type="similarity">
    <text evidence="2">Belongs to the peptidase M28 family. M28B subfamily.</text>
</comment>
<dbReference type="Pfam" id="PF04389">
    <property type="entry name" value="Peptidase_M28"/>
    <property type="match status" value="1"/>
</dbReference>
<comment type="caution">
    <text evidence="6">The sequence shown here is derived from an EMBL/GenBank/DDBJ whole genome shotgun (WGS) entry which is preliminary data.</text>
</comment>
<dbReference type="EMBL" id="CAXLJM020000124">
    <property type="protein sequence ID" value="CAL8138571.1"/>
    <property type="molecule type" value="Genomic_DNA"/>
</dbReference>
<protein>
    <recommendedName>
        <fullName evidence="5">Peptidase M28 domain-containing protein</fullName>
    </recommendedName>
</protein>
<dbReference type="SUPFAM" id="SSF53187">
    <property type="entry name" value="Zn-dependent exopeptidases"/>
    <property type="match status" value="1"/>
</dbReference>
<organism evidence="6 7">
    <name type="scientific">Orchesella dallaii</name>
    <dbReference type="NCBI Taxonomy" id="48710"/>
    <lineage>
        <taxon>Eukaryota</taxon>
        <taxon>Metazoa</taxon>
        <taxon>Ecdysozoa</taxon>
        <taxon>Arthropoda</taxon>
        <taxon>Hexapoda</taxon>
        <taxon>Collembola</taxon>
        <taxon>Entomobryomorpha</taxon>
        <taxon>Entomobryoidea</taxon>
        <taxon>Orchesellidae</taxon>
        <taxon>Orchesellinae</taxon>
        <taxon>Orchesella</taxon>
    </lineage>
</organism>
<name>A0ABP1RYH2_9HEXA</name>
<evidence type="ECO:0000313" key="6">
    <source>
        <dbReference type="EMBL" id="CAL8138571.1"/>
    </source>
</evidence>
<keyword evidence="4" id="KW-0732">Signal</keyword>
<keyword evidence="7" id="KW-1185">Reference proteome</keyword>
<reference evidence="6 7" key="1">
    <citation type="submission" date="2024-08" db="EMBL/GenBank/DDBJ databases">
        <authorList>
            <person name="Cucini C."/>
            <person name="Frati F."/>
        </authorList>
    </citation>
    <scope>NUCLEOTIDE SEQUENCE [LARGE SCALE GENOMIC DNA]</scope>
</reference>
<evidence type="ECO:0000256" key="4">
    <source>
        <dbReference type="SAM" id="SignalP"/>
    </source>
</evidence>
<evidence type="ECO:0000259" key="5">
    <source>
        <dbReference type="Pfam" id="PF04389"/>
    </source>
</evidence>
<dbReference type="Gene3D" id="3.40.630.10">
    <property type="entry name" value="Zn peptidases"/>
    <property type="match status" value="1"/>
</dbReference>
<comment type="cofactor">
    <cofactor evidence="1">
        <name>Zn(2+)</name>
        <dbReference type="ChEBI" id="CHEBI:29105"/>
    </cofactor>
</comment>
<dbReference type="PANTHER" id="PTHR12147">
    <property type="entry name" value="METALLOPEPTIDASE M28 FAMILY MEMBER"/>
    <property type="match status" value="1"/>
</dbReference>
<feature type="region of interest" description="Disordered" evidence="3">
    <location>
        <begin position="353"/>
        <end position="373"/>
    </location>
</feature>
<gene>
    <name evidence="6" type="ORF">ODALV1_LOCUS27428</name>
</gene>
<dbReference type="Proteomes" id="UP001642540">
    <property type="component" value="Unassembled WGS sequence"/>
</dbReference>
<evidence type="ECO:0000256" key="2">
    <source>
        <dbReference type="ARBA" id="ARBA00005634"/>
    </source>
</evidence>
<dbReference type="InterPro" id="IPR045175">
    <property type="entry name" value="M28_fam"/>
</dbReference>
<evidence type="ECO:0000256" key="3">
    <source>
        <dbReference type="SAM" id="MobiDB-lite"/>
    </source>
</evidence>
<feature type="domain" description="Peptidase M28" evidence="5">
    <location>
        <begin position="118"/>
        <end position="341"/>
    </location>
</feature>
<dbReference type="InterPro" id="IPR007484">
    <property type="entry name" value="Peptidase_M28"/>
</dbReference>